<dbReference type="InterPro" id="IPR050945">
    <property type="entry name" value="LMO_RBTN_TF"/>
</dbReference>
<accession>A0ABQ9GID1</accession>
<proteinExistence type="predicted"/>
<reference evidence="8 9" key="1">
    <citation type="submission" date="2023-02" db="EMBL/GenBank/DDBJ databases">
        <title>LHISI_Scaffold_Assembly.</title>
        <authorList>
            <person name="Stuart O.P."/>
            <person name="Cleave R."/>
            <person name="Magrath M.J.L."/>
            <person name="Mikheyev A.S."/>
        </authorList>
    </citation>
    <scope>NUCLEOTIDE SEQUENCE [LARGE SCALE GENOMIC DNA]</scope>
    <source>
        <strain evidence="8">Daus_M_001</strain>
        <tissue evidence="8">Leg muscle</tissue>
    </source>
</reference>
<keyword evidence="9" id="KW-1185">Reference proteome</keyword>
<dbReference type="SMART" id="SM00132">
    <property type="entry name" value="LIM"/>
    <property type="match status" value="1"/>
</dbReference>
<dbReference type="PANTHER" id="PTHR45787:SF1">
    <property type="entry name" value="LIM ZINC-BINDING DOMAIN-CONTAINING PROTEIN"/>
    <property type="match status" value="1"/>
</dbReference>
<feature type="region of interest" description="Disordered" evidence="6">
    <location>
        <begin position="24"/>
        <end position="51"/>
    </location>
</feature>
<dbReference type="SUPFAM" id="SSF57716">
    <property type="entry name" value="Glucocorticoid receptor-like (DNA-binding domain)"/>
    <property type="match status" value="1"/>
</dbReference>
<evidence type="ECO:0000313" key="9">
    <source>
        <dbReference type="Proteomes" id="UP001159363"/>
    </source>
</evidence>
<feature type="domain" description="LIM zinc-binding" evidence="7">
    <location>
        <begin position="106"/>
        <end position="167"/>
    </location>
</feature>
<dbReference type="EMBL" id="JARBHB010000012">
    <property type="protein sequence ID" value="KAJ8871759.1"/>
    <property type="molecule type" value="Genomic_DNA"/>
</dbReference>
<gene>
    <name evidence="8" type="ORF">PR048_028096</name>
</gene>
<dbReference type="InterPro" id="IPR001781">
    <property type="entry name" value="Znf_LIM"/>
</dbReference>
<dbReference type="PROSITE" id="PS00478">
    <property type="entry name" value="LIM_DOMAIN_1"/>
    <property type="match status" value="1"/>
</dbReference>
<comment type="caution">
    <text evidence="8">The sequence shown here is derived from an EMBL/GenBank/DDBJ whole genome shotgun (WGS) entry which is preliminary data.</text>
</comment>
<evidence type="ECO:0000256" key="6">
    <source>
        <dbReference type="SAM" id="MobiDB-lite"/>
    </source>
</evidence>
<keyword evidence="3 5" id="KW-0862">Zinc</keyword>
<keyword evidence="1 5" id="KW-0479">Metal-binding</keyword>
<evidence type="ECO:0000313" key="8">
    <source>
        <dbReference type="EMBL" id="KAJ8871759.1"/>
    </source>
</evidence>
<protein>
    <recommendedName>
        <fullName evidence="7">LIM zinc-binding domain-containing protein</fullName>
    </recommendedName>
</protein>
<keyword evidence="4 5" id="KW-0440">LIM domain</keyword>
<evidence type="ECO:0000256" key="1">
    <source>
        <dbReference type="ARBA" id="ARBA00022723"/>
    </source>
</evidence>
<evidence type="ECO:0000256" key="5">
    <source>
        <dbReference type="PROSITE-ProRule" id="PRU00125"/>
    </source>
</evidence>
<sequence length="308" mass="34164">MSFPEAPSSGFQLTNIQSRLASGFTFVKERRKRETPEKTRRPAASSGTIPNPGCDPAGDWTRFTSVGGGRANRSATADPPLSARGGGVYWKYNFGRGSGKLFGNTGHCAACSKVIPAFEMVMRARNNVYHLECFACQQCNHRLRHLISVVVKCVHCVYGPHHNVYNKNQQDDVNWMKGKIYKGLKKCSLYREQPIRNFTRLLHGCTKPPHTSGCEPAQWTCVEAARSQHVRRPVIPAQEEDMPALFSQVLICPAVSGCRRRTGHCEGNELAPSPTGDLIYSMFAASSLICHEKPSSKSPPLCRVWLFP</sequence>
<name>A0ABQ9GID1_9NEOP</name>
<evidence type="ECO:0000259" key="7">
    <source>
        <dbReference type="PROSITE" id="PS50023"/>
    </source>
</evidence>
<dbReference type="Gene3D" id="2.10.110.10">
    <property type="entry name" value="Cysteine Rich Protein"/>
    <property type="match status" value="1"/>
</dbReference>
<dbReference type="Pfam" id="PF00412">
    <property type="entry name" value="LIM"/>
    <property type="match status" value="1"/>
</dbReference>
<organism evidence="8 9">
    <name type="scientific">Dryococelus australis</name>
    <dbReference type="NCBI Taxonomy" id="614101"/>
    <lineage>
        <taxon>Eukaryota</taxon>
        <taxon>Metazoa</taxon>
        <taxon>Ecdysozoa</taxon>
        <taxon>Arthropoda</taxon>
        <taxon>Hexapoda</taxon>
        <taxon>Insecta</taxon>
        <taxon>Pterygota</taxon>
        <taxon>Neoptera</taxon>
        <taxon>Polyneoptera</taxon>
        <taxon>Phasmatodea</taxon>
        <taxon>Verophasmatodea</taxon>
        <taxon>Anareolatae</taxon>
        <taxon>Phasmatidae</taxon>
        <taxon>Eurycanthinae</taxon>
        <taxon>Dryococelus</taxon>
    </lineage>
</organism>
<evidence type="ECO:0000256" key="3">
    <source>
        <dbReference type="ARBA" id="ARBA00022833"/>
    </source>
</evidence>
<evidence type="ECO:0000256" key="2">
    <source>
        <dbReference type="ARBA" id="ARBA00022737"/>
    </source>
</evidence>
<evidence type="ECO:0000256" key="4">
    <source>
        <dbReference type="ARBA" id="ARBA00023038"/>
    </source>
</evidence>
<dbReference type="PANTHER" id="PTHR45787">
    <property type="entry name" value="LD11652P"/>
    <property type="match status" value="1"/>
</dbReference>
<keyword evidence="2" id="KW-0677">Repeat</keyword>
<dbReference type="Proteomes" id="UP001159363">
    <property type="component" value="Chromosome 11"/>
</dbReference>
<dbReference type="PROSITE" id="PS50023">
    <property type="entry name" value="LIM_DOMAIN_2"/>
    <property type="match status" value="1"/>
</dbReference>